<proteinExistence type="predicted"/>
<feature type="compositionally biased region" description="Low complexity" evidence="1">
    <location>
        <begin position="412"/>
        <end position="425"/>
    </location>
</feature>
<feature type="compositionally biased region" description="Pro residues" evidence="1">
    <location>
        <begin position="15"/>
        <end position="24"/>
    </location>
</feature>
<feature type="region of interest" description="Disordered" evidence="1">
    <location>
        <begin position="1"/>
        <end position="29"/>
    </location>
</feature>
<name>A0A2I0K4K2_PUNGR</name>
<evidence type="ECO:0000313" key="4">
    <source>
        <dbReference type="Proteomes" id="UP000233551"/>
    </source>
</evidence>
<dbReference type="PANTHER" id="PTHR32108:SF9">
    <property type="entry name" value="REVERSE TRANSCRIPTASE RNASE H-LIKE DOMAIN-CONTAINING PROTEIN"/>
    <property type="match status" value="1"/>
</dbReference>
<evidence type="ECO:0000313" key="3">
    <source>
        <dbReference type="EMBL" id="PKI63073.1"/>
    </source>
</evidence>
<feature type="compositionally biased region" description="Polar residues" evidence="1">
    <location>
        <begin position="428"/>
        <end position="453"/>
    </location>
</feature>
<evidence type="ECO:0000259" key="2">
    <source>
        <dbReference type="Pfam" id="PF03732"/>
    </source>
</evidence>
<dbReference type="AlphaFoldDB" id="A0A2I0K4K2"/>
<protein>
    <recommendedName>
        <fullName evidence="2">Retrotransposon gag domain-containing protein</fullName>
    </recommendedName>
</protein>
<dbReference type="EMBL" id="PGOL01000907">
    <property type="protein sequence ID" value="PKI63073.1"/>
    <property type="molecule type" value="Genomic_DNA"/>
</dbReference>
<feature type="domain" description="Retrotransposon gag" evidence="2">
    <location>
        <begin position="270"/>
        <end position="335"/>
    </location>
</feature>
<feature type="region of interest" description="Disordered" evidence="1">
    <location>
        <begin position="412"/>
        <end position="484"/>
    </location>
</feature>
<dbReference type="CDD" id="cd00303">
    <property type="entry name" value="retropepsin_like"/>
    <property type="match status" value="1"/>
</dbReference>
<sequence>MAQENQTGVLEEINPPTPAHPQPPVTHAALPLNPTGMPPAYLGAPSTYLPSPTSTGAPLPHSGFPPPPLVYAPPPSTAQVLPPAHNVNRMIALEGNVTTLQVTFDLMAVNMAEMMALIRGPNCSSSSSTPPFTHGLTVDPAPWAPPTLAPESNIASAAAPMVILVPAPYSTHVPAVHPIDFFQPQSTIPAVASLPPMTIPTPDSATLALPPMSVSVPATIYTIPPPMLPPKVKVPELQKYDGTRDPQYHLRHYHGKMLQYWNYEQFVVAIFQESLSGPALNWFMSLRAEDIPSWAELSKKFVEQYQYNMEMPPSFLELSTMEMAEDQKFKQYATSWNFGSSEALSPHLRGATDTDKGKGGFSQRRQFMAPEISTVLGELHAWATYHSRIHSISRALLASTSRLTDLLFDPTGSTSTISPTTIRPSLYPCSSSNPTVQTPGFESSSAGTTSPTPVESVERRNAIPTAPPNVQTNPLPDHGSSSRPTIKMISICTIGEYETKQEGLTPFITEYVPVETTVGFTELGAAPAPFVIKVPARESYQDSKVPWAYEGSVRNLEQQFSVMGVTRSGRVYENPEATIKGKAPTARLGSLTYPAEKEQMGKSPAHISLLALLLSLEPHREALIRLLTAAQVLKETASDRIEESVISIFSNTISFSDDELPSVGWAHSRALHIVCKCNNFVIGRVMIDNGSTLNVCLREVNGEIDLLIDVGSCSFRVTFQVLDISNAFSLLLGRHWIHSADADAVPTPTAFIVDEMLITVKGEENYAIFKETTIPYISIGDDGNLPFHSFETISVIRDYGEVGPSRADRMVGKVLLHHNYMPSTRLEAQGQRINRPIEIEEYKNRRGLGFRLSCHKIIEARRGKDLHRLAVHYGRINMGMPVPPLSHFFTGQPHIVGDTLNNSSSDSDNMHPLCQS</sequence>
<keyword evidence="4" id="KW-1185">Reference proteome</keyword>
<accession>A0A2I0K4K2</accession>
<feature type="compositionally biased region" description="Polar residues" evidence="1">
    <location>
        <begin position="468"/>
        <end position="484"/>
    </location>
</feature>
<dbReference type="InterPro" id="IPR005162">
    <property type="entry name" value="Retrotrans_gag_dom"/>
</dbReference>
<evidence type="ECO:0000256" key="1">
    <source>
        <dbReference type="SAM" id="MobiDB-lite"/>
    </source>
</evidence>
<dbReference type="STRING" id="22663.A0A2I0K4K2"/>
<dbReference type="PANTHER" id="PTHR32108">
    <property type="entry name" value="DNA-DIRECTED RNA POLYMERASE SUBUNIT ALPHA"/>
    <property type="match status" value="1"/>
</dbReference>
<dbReference type="Pfam" id="PF03732">
    <property type="entry name" value="Retrotrans_gag"/>
    <property type="match status" value="1"/>
</dbReference>
<reference evidence="3 4" key="1">
    <citation type="submission" date="2017-11" db="EMBL/GenBank/DDBJ databases">
        <title>De-novo sequencing of pomegranate (Punica granatum L.) genome.</title>
        <authorList>
            <person name="Akparov Z."/>
            <person name="Amiraslanov A."/>
            <person name="Hajiyeva S."/>
            <person name="Abbasov M."/>
            <person name="Kaur K."/>
            <person name="Hamwieh A."/>
            <person name="Solovyev V."/>
            <person name="Salamov A."/>
            <person name="Braich B."/>
            <person name="Kosarev P."/>
            <person name="Mahmoud A."/>
            <person name="Hajiyev E."/>
            <person name="Babayeva S."/>
            <person name="Izzatullayeva V."/>
            <person name="Mammadov A."/>
            <person name="Mammadov A."/>
            <person name="Sharifova S."/>
            <person name="Ojaghi J."/>
            <person name="Eynullazada K."/>
            <person name="Bayramov B."/>
            <person name="Abdulazimova A."/>
            <person name="Shahmuradov I."/>
        </authorList>
    </citation>
    <scope>NUCLEOTIDE SEQUENCE [LARGE SCALE GENOMIC DNA]</scope>
    <source>
        <strain evidence="4">cv. AG2017</strain>
        <tissue evidence="3">Leaf</tissue>
    </source>
</reference>
<comment type="caution">
    <text evidence="3">The sequence shown here is derived from an EMBL/GenBank/DDBJ whole genome shotgun (WGS) entry which is preliminary data.</text>
</comment>
<dbReference type="Proteomes" id="UP000233551">
    <property type="component" value="Unassembled WGS sequence"/>
</dbReference>
<gene>
    <name evidence="3" type="ORF">CRG98_016524</name>
</gene>
<organism evidence="3 4">
    <name type="scientific">Punica granatum</name>
    <name type="common">Pomegranate</name>
    <dbReference type="NCBI Taxonomy" id="22663"/>
    <lineage>
        <taxon>Eukaryota</taxon>
        <taxon>Viridiplantae</taxon>
        <taxon>Streptophyta</taxon>
        <taxon>Embryophyta</taxon>
        <taxon>Tracheophyta</taxon>
        <taxon>Spermatophyta</taxon>
        <taxon>Magnoliopsida</taxon>
        <taxon>eudicotyledons</taxon>
        <taxon>Gunneridae</taxon>
        <taxon>Pentapetalae</taxon>
        <taxon>rosids</taxon>
        <taxon>malvids</taxon>
        <taxon>Myrtales</taxon>
        <taxon>Lythraceae</taxon>
        <taxon>Punica</taxon>
    </lineage>
</organism>